<feature type="region of interest" description="Disordered" evidence="1">
    <location>
        <begin position="1"/>
        <end position="53"/>
    </location>
</feature>
<dbReference type="Proteomes" id="UP000199114">
    <property type="component" value="Unassembled WGS sequence"/>
</dbReference>
<name>A0A1H9PU28_9EURY</name>
<protein>
    <submittedName>
        <fullName evidence="2">Uncharacterized protein</fullName>
    </submittedName>
</protein>
<keyword evidence="3" id="KW-1185">Reference proteome</keyword>
<feature type="compositionally biased region" description="Polar residues" evidence="1">
    <location>
        <begin position="21"/>
        <end position="36"/>
    </location>
</feature>
<evidence type="ECO:0000256" key="1">
    <source>
        <dbReference type="SAM" id="MobiDB-lite"/>
    </source>
</evidence>
<dbReference type="EMBL" id="FOFD01000006">
    <property type="protein sequence ID" value="SER51692.1"/>
    <property type="molecule type" value="Genomic_DNA"/>
</dbReference>
<gene>
    <name evidence="2" type="ORF">SAMN04489841_3977</name>
</gene>
<proteinExistence type="predicted"/>
<feature type="compositionally biased region" description="Basic and acidic residues" evidence="1">
    <location>
        <begin position="1"/>
        <end position="19"/>
    </location>
</feature>
<dbReference type="AlphaFoldDB" id="A0A1H9PU28"/>
<accession>A0A1H9PU28</accession>
<evidence type="ECO:0000313" key="2">
    <source>
        <dbReference type="EMBL" id="SER51692.1"/>
    </source>
</evidence>
<sequence length="53" mass="5520">MPTKADNPERENRANKEAADGQTSTVIGPTLATTDTAGEPLHWVSGVNGGERA</sequence>
<dbReference type="STRING" id="1186196.SAMN04489841_3977"/>
<organism evidence="2 3">
    <name type="scientific">Natrinema salaciae</name>
    <dbReference type="NCBI Taxonomy" id="1186196"/>
    <lineage>
        <taxon>Archaea</taxon>
        <taxon>Methanobacteriati</taxon>
        <taxon>Methanobacteriota</taxon>
        <taxon>Stenosarchaea group</taxon>
        <taxon>Halobacteria</taxon>
        <taxon>Halobacteriales</taxon>
        <taxon>Natrialbaceae</taxon>
        <taxon>Natrinema</taxon>
    </lineage>
</organism>
<evidence type="ECO:0000313" key="3">
    <source>
        <dbReference type="Proteomes" id="UP000199114"/>
    </source>
</evidence>
<reference evidence="3" key="1">
    <citation type="submission" date="2016-10" db="EMBL/GenBank/DDBJ databases">
        <authorList>
            <person name="Varghese N."/>
            <person name="Submissions S."/>
        </authorList>
    </citation>
    <scope>NUCLEOTIDE SEQUENCE [LARGE SCALE GENOMIC DNA]</scope>
    <source>
        <strain evidence="3">DSM 25055</strain>
    </source>
</reference>